<comment type="cofactor">
    <cofactor evidence="1">
        <name>pyridoxal 5'-phosphate</name>
        <dbReference type="ChEBI" id="CHEBI:597326"/>
    </cofactor>
</comment>
<sequence>MLIKSAFNQLRICQHISRSCFISPHRFMASTTAGSEKFGLPKRYQEASESVWVEYVALALKYKPLNLGQGFPDYPPPSYVTKALSDVANGDHLLNQYTRGFGHPRLVNALAKVYGQLINREIDPFNEILVTVGAYQSLYNAIYGHVDHGDEVIIIEPFYDCYYDMIKSAGGIVKAIALKPTKTGVISSADWKLDPKELESLFNEKTKMIILNTPHNPLGKVFNIEELTLIADLCKKWNVMVVADEVYEHMVFEPNKHIRICTLPGMWERTITIGSAGKTFSATGWKLGWSYGPNNLIRNMQLVHQNSVYTCATPLQEAAAIGFEYELSRFNSSESFFKSLAVELKGKRDFMANFLVQNGFEPTIPEAGYFMIADWTHLANKVDLSSETDEYKDYRFTKWMTKNISLQGIPPSAFYTKPHKHLGENFVRYCYIKKDETLQKAADILKQWYNKN</sequence>
<dbReference type="Gene3D" id="3.90.1150.10">
    <property type="entry name" value="Aspartate Aminotransferase, domain 1"/>
    <property type="match status" value="1"/>
</dbReference>
<evidence type="ECO:0000259" key="8">
    <source>
        <dbReference type="Pfam" id="PF00155"/>
    </source>
</evidence>
<keyword evidence="6" id="KW-0663">Pyridoxal phosphate</keyword>
<comment type="pathway">
    <text evidence="7">Amino-acid degradation; L-kynurenine degradation; kynurenate from L-kynurenine: step 1/2.</text>
</comment>
<dbReference type="InterPro" id="IPR015421">
    <property type="entry name" value="PyrdxlP-dep_Trfase_major"/>
</dbReference>
<feature type="domain" description="Aminotransferase class I/classII large" evidence="8">
    <location>
        <begin position="64"/>
        <end position="444"/>
    </location>
</feature>
<dbReference type="PANTHER" id="PTHR43807">
    <property type="entry name" value="FI04487P"/>
    <property type="match status" value="1"/>
</dbReference>
<keyword evidence="4" id="KW-0032">Aminotransferase</keyword>
<dbReference type="CDD" id="cd00609">
    <property type="entry name" value="AAT_like"/>
    <property type="match status" value="1"/>
</dbReference>
<protein>
    <recommendedName>
        <fullName evidence="8">Aminotransferase class I/classII large domain-containing protein</fullName>
    </recommendedName>
</protein>
<dbReference type="GO" id="GO:0016212">
    <property type="term" value="F:kynurenine-oxoglutarate transaminase activity"/>
    <property type="evidence" value="ECO:0007669"/>
    <property type="project" value="UniProtKB-ARBA"/>
</dbReference>
<evidence type="ECO:0000256" key="4">
    <source>
        <dbReference type="ARBA" id="ARBA00022576"/>
    </source>
</evidence>
<dbReference type="EMBL" id="JADBJN010000001">
    <property type="protein sequence ID" value="KAG5681406.1"/>
    <property type="molecule type" value="Genomic_DNA"/>
</dbReference>
<evidence type="ECO:0000256" key="3">
    <source>
        <dbReference type="ARBA" id="ARBA00011738"/>
    </source>
</evidence>
<dbReference type="InterPro" id="IPR004839">
    <property type="entry name" value="Aminotransferase_I/II_large"/>
</dbReference>
<dbReference type="InterPro" id="IPR015422">
    <property type="entry name" value="PyrdxlP-dep_Trfase_small"/>
</dbReference>
<comment type="similarity">
    <text evidence="2">Belongs to the class-I pyridoxal-phosphate-dependent aminotransferase family.</text>
</comment>
<dbReference type="Pfam" id="PF00155">
    <property type="entry name" value="Aminotran_1_2"/>
    <property type="match status" value="1"/>
</dbReference>
<accession>A0A9J6CIK7</accession>
<proteinExistence type="inferred from homology"/>
<dbReference type="Gene3D" id="3.40.640.10">
    <property type="entry name" value="Type I PLP-dependent aspartate aminotransferase-like (Major domain)"/>
    <property type="match status" value="1"/>
</dbReference>
<dbReference type="FunFam" id="3.40.640.10:FF:000024">
    <property type="entry name" value="Kynurenine--oxoglutarate transaminase 3"/>
    <property type="match status" value="1"/>
</dbReference>
<dbReference type="SUPFAM" id="SSF53383">
    <property type="entry name" value="PLP-dependent transferases"/>
    <property type="match status" value="1"/>
</dbReference>
<dbReference type="GO" id="GO:0005739">
    <property type="term" value="C:mitochondrion"/>
    <property type="evidence" value="ECO:0007669"/>
    <property type="project" value="TreeGrafter"/>
</dbReference>
<evidence type="ECO:0000256" key="2">
    <source>
        <dbReference type="ARBA" id="ARBA00007441"/>
    </source>
</evidence>
<dbReference type="InterPro" id="IPR015424">
    <property type="entry name" value="PyrdxlP-dep_Trfase"/>
</dbReference>
<evidence type="ECO:0000256" key="6">
    <source>
        <dbReference type="ARBA" id="ARBA00022898"/>
    </source>
</evidence>
<reference evidence="9" key="1">
    <citation type="submission" date="2021-03" db="EMBL/GenBank/DDBJ databases">
        <title>Chromosome level genome of the anhydrobiotic midge Polypedilum vanderplanki.</title>
        <authorList>
            <person name="Yoshida Y."/>
            <person name="Kikawada T."/>
            <person name="Gusev O."/>
        </authorList>
    </citation>
    <scope>NUCLEOTIDE SEQUENCE</scope>
    <source>
        <strain evidence="9">NIAS01</strain>
        <tissue evidence="9">Whole body or cell culture</tissue>
    </source>
</reference>
<dbReference type="InterPro" id="IPR051326">
    <property type="entry name" value="Kynurenine-oxoglutarate_AT"/>
</dbReference>
<dbReference type="AlphaFoldDB" id="A0A9J6CIK7"/>
<comment type="subunit">
    <text evidence="3">Homodimer.</text>
</comment>
<evidence type="ECO:0000313" key="10">
    <source>
        <dbReference type="Proteomes" id="UP001107558"/>
    </source>
</evidence>
<evidence type="ECO:0000313" key="9">
    <source>
        <dbReference type="EMBL" id="KAG5681406.1"/>
    </source>
</evidence>
<gene>
    <name evidence="9" type="ORF">PVAND_010844</name>
</gene>
<dbReference type="GO" id="GO:0070189">
    <property type="term" value="P:kynurenine metabolic process"/>
    <property type="evidence" value="ECO:0007669"/>
    <property type="project" value="UniProtKB-ARBA"/>
</dbReference>
<evidence type="ECO:0000256" key="1">
    <source>
        <dbReference type="ARBA" id="ARBA00001933"/>
    </source>
</evidence>
<dbReference type="OrthoDB" id="2414662at2759"/>
<dbReference type="Proteomes" id="UP001107558">
    <property type="component" value="Chromosome 1"/>
</dbReference>
<dbReference type="GO" id="GO:0030170">
    <property type="term" value="F:pyridoxal phosphate binding"/>
    <property type="evidence" value="ECO:0007669"/>
    <property type="project" value="InterPro"/>
</dbReference>
<evidence type="ECO:0000256" key="5">
    <source>
        <dbReference type="ARBA" id="ARBA00022679"/>
    </source>
</evidence>
<organism evidence="9 10">
    <name type="scientific">Polypedilum vanderplanki</name>
    <name type="common">Sleeping chironomid midge</name>
    <dbReference type="NCBI Taxonomy" id="319348"/>
    <lineage>
        <taxon>Eukaryota</taxon>
        <taxon>Metazoa</taxon>
        <taxon>Ecdysozoa</taxon>
        <taxon>Arthropoda</taxon>
        <taxon>Hexapoda</taxon>
        <taxon>Insecta</taxon>
        <taxon>Pterygota</taxon>
        <taxon>Neoptera</taxon>
        <taxon>Endopterygota</taxon>
        <taxon>Diptera</taxon>
        <taxon>Nematocera</taxon>
        <taxon>Chironomoidea</taxon>
        <taxon>Chironomidae</taxon>
        <taxon>Chironominae</taxon>
        <taxon>Polypedilum</taxon>
        <taxon>Polypedilum</taxon>
    </lineage>
</organism>
<name>A0A9J6CIK7_POLVA</name>
<keyword evidence="5" id="KW-0808">Transferase</keyword>
<dbReference type="FunFam" id="3.90.1150.10:FF:000021">
    <property type="entry name" value="Kynurenine--oxoglutarate transaminase 3"/>
    <property type="match status" value="1"/>
</dbReference>
<keyword evidence="10" id="KW-1185">Reference proteome</keyword>
<comment type="caution">
    <text evidence="9">The sequence shown here is derived from an EMBL/GenBank/DDBJ whole genome shotgun (WGS) entry which is preliminary data.</text>
</comment>
<dbReference type="PANTHER" id="PTHR43807:SF20">
    <property type="entry name" value="FI04487P"/>
    <property type="match status" value="1"/>
</dbReference>
<evidence type="ECO:0000256" key="7">
    <source>
        <dbReference type="ARBA" id="ARBA00024016"/>
    </source>
</evidence>